<evidence type="ECO:0000256" key="4">
    <source>
        <dbReference type="ARBA" id="ARBA00023125"/>
    </source>
</evidence>
<dbReference type="WBParaSite" id="nRc.2.0.1.t10060-RA">
    <property type="protein sequence ID" value="nRc.2.0.1.t10060-RA"/>
    <property type="gene ID" value="nRc.2.0.1.g10060"/>
</dbReference>
<dbReference type="PANTHER" id="PTHR10763">
    <property type="entry name" value="CELL DIVISION CONTROL PROTEIN 6-RELATED"/>
    <property type="match status" value="1"/>
</dbReference>
<protein>
    <recommendedName>
        <fullName evidence="6">Origin recognition complex subunit 1</fullName>
    </recommendedName>
</protein>
<dbReference type="GO" id="GO:0005664">
    <property type="term" value="C:nuclear origin of replication recognition complex"/>
    <property type="evidence" value="ECO:0007669"/>
    <property type="project" value="TreeGrafter"/>
</dbReference>
<keyword evidence="6" id="KW-0067">ATP-binding</keyword>
<dbReference type="SMART" id="SM00382">
    <property type="entry name" value="AAA"/>
    <property type="match status" value="1"/>
</dbReference>
<organism evidence="8 9">
    <name type="scientific">Romanomermis culicivorax</name>
    <name type="common">Nematode worm</name>
    <dbReference type="NCBI Taxonomy" id="13658"/>
    <lineage>
        <taxon>Eukaryota</taxon>
        <taxon>Metazoa</taxon>
        <taxon>Ecdysozoa</taxon>
        <taxon>Nematoda</taxon>
        <taxon>Enoplea</taxon>
        <taxon>Dorylaimia</taxon>
        <taxon>Mermithida</taxon>
        <taxon>Mermithoidea</taxon>
        <taxon>Mermithidae</taxon>
        <taxon>Romanomermis</taxon>
    </lineage>
</organism>
<keyword evidence="8" id="KW-1185">Reference proteome</keyword>
<proteinExistence type="inferred from homology"/>
<dbReference type="AlphaFoldDB" id="A0A915I7D3"/>
<dbReference type="InterPro" id="IPR054425">
    <property type="entry name" value="Cdc6_ORC1-like_ATPase_lid"/>
</dbReference>
<dbReference type="Pfam" id="PF22606">
    <property type="entry name" value="Cdc6-ORC-like_ATPase_lid"/>
    <property type="match status" value="1"/>
</dbReference>
<evidence type="ECO:0000256" key="6">
    <source>
        <dbReference type="RuleBase" id="RU365058"/>
    </source>
</evidence>
<keyword evidence="5 6" id="KW-0539">Nucleus</keyword>
<evidence type="ECO:0000313" key="9">
    <source>
        <dbReference type="WBParaSite" id="nRc.2.0.1.t10060-RA"/>
    </source>
</evidence>
<dbReference type="Pfam" id="PF00004">
    <property type="entry name" value="AAA"/>
    <property type="match status" value="1"/>
</dbReference>
<comment type="subcellular location">
    <subcellularLocation>
        <location evidence="1 6">Nucleus</location>
    </subcellularLocation>
</comment>
<reference evidence="9" key="1">
    <citation type="submission" date="2022-11" db="UniProtKB">
        <authorList>
            <consortium name="WormBaseParasite"/>
        </authorList>
    </citation>
    <scope>IDENTIFICATION</scope>
</reference>
<dbReference type="SUPFAM" id="SSF52540">
    <property type="entry name" value="P-loop containing nucleoside triphosphate hydrolases"/>
    <property type="match status" value="1"/>
</dbReference>
<feature type="domain" description="AAA+ ATPase" evidence="7">
    <location>
        <begin position="42"/>
        <end position="214"/>
    </location>
</feature>
<comment type="similarity">
    <text evidence="2 6">Belongs to the ORC1 family.</text>
</comment>
<keyword evidence="6" id="KW-0547">Nucleotide-binding</keyword>
<dbReference type="InterPro" id="IPR027417">
    <property type="entry name" value="P-loop_NTPase"/>
</dbReference>
<accession>A0A915I7D3</accession>
<dbReference type="GO" id="GO:0016887">
    <property type="term" value="F:ATP hydrolysis activity"/>
    <property type="evidence" value="ECO:0007669"/>
    <property type="project" value="InterPro"/>
</dbReference>
<comment type="function">
    <text evidence="6">Component of the origin recognition complex (ORC) that binds origins of replication. DNA-binding is ATP-dependent, however specific DNA sequences that define origins of replication have not been identified so far. ORC is required to assemble the pre-replication complex necessary to initiate DNA replication.</text>
</comment>
<dbReference type="InterPro" id="IPR003593">
    <property type="entry name" value="AAA+_ATPase"/>
</dbReference>
<name>A0A915I7D3_ROMCU</name>
<dbReference type="OMA" id="SARICFQ"/>
<dbReference type="GO" id="GO:0033314">
    <property type="term" value="P:mitotic DNA replication checkpoint signaling"/>
    <property type="evidence" value="ECO:0007669"/>
    <property type="project" value="TreeGrafter"/>
</dbReference>
<evidence type="ECO:0000256" key="2">
    <source>
        <dbReference type="ARBA" id="ARBA00008398"/>
    </source>
</evidence>
<dbReference type="GO" id="GO:0006270">
    <property type="term" value="P:DNA replication initiation"/>
    <property type="evidence" value="ECO:0007669"/>
    <property type="project" value="TreeGrafter"/>
</dbReference>
<dbReference type="PANTHER" id="PTHR10763:SF23">
    <property type="entry name" value="ORIGIN RECOGNITION COMPLEX SUBUNIT 1"/>
    <property type="match status" value="1"/>
</dbReference>
<dbReference type="GO" id="GO:0003688">
    <property type="term" value="F:DNA replication origin binding"/>
    <property type="evidence" value="ECO:0007669"/>
    <property type="project" value="TreeGrafter"/>
</dbReference>
<dbReference type="Proteomes" id="UP000887565">
    <property type="component" value="Unplaced"/>
</dbReference>
<evidence type="ECO:0000256" key="5">
    <source>
        <dbReference type="ARBA" id="ARBA00023242"/>
    </source>
</evidence>
<comment type="subunit">
    <text evidence="6">ORC is composed of six subunits.</text>
</comment>
<evidence type="ECO:0000313" key="8">
    <source>
        <dbReference type="Proteomes" id="UP000887565"/>
    </source>
</evidence>
<evidence type="ECO:0000256" key="3">
    <source>
        <dbReference type="ARBA" id="ARBA00022705"/>
    </source>
</evidence>
<keyword evidence="4 6" id="KW-0238">DNA-binding</keyword>
<dbReference type="InterPro" id="IPR050311">
    <property type="entry name" value="ORC1/CDC6"/>
</dbReference>
<sequence length="276" mass="31534">MDLDESFRHKLCLNYAIDELPCREKECKEIEDYVFNNLISQSSGTLYISGMPGTGKTASVMRTMNLLKTRPPKMPKKSTKSVKFSCIYVNGMQIGDVSQLFVEIFKQLFKKENSRWKPATTLSANAAFLKLKSHFSRNVLESQVDAGNRTPIVIIIDELDVLITKKQCLLYNIFDWATLDKAQLTIIAIANTLDLPERALSSRITSRMGLKRICFEPYNHQQIVSILENRLKDCPVANKEVLEFIARKVSALSGDLRRALEICRLSYDIYRQKLIV</sequence>
<keyword evidence="3 6" id="KW-0235">DNA replication</keyword>
<evidence type="ECO:0000256" key="1">
    <source>
        <dbReference type="ARBA" id="ARBA00004123"/>
    </source>
</evidence>
<evidence type="ECO:0000259" key="7">
    <source>
        <dbReference type="SMART" id="SM00382"/>
    </source>
</evidence>
<dbReference type="Gene3D" id="3.40.50.300">
    <property type="entry name" value="P-loop containing nucleotide triphosphate hydrolases"/>
    <property type="match status" value="1"/>
</dbReference>
<dbReference type="GO" id="GO:0005524">
    <property type="term" value="F:ATP binding"/>
    <property type="evidence" value="ECO:0007669"/>
    <property type="project" value="UniProtKB-KW"/>
</dbReference>
<dbReference type="InterPro" id="IPR003959">
    <property type="entry name" value="ATPase_AAA_core"/>
</dbReference>